<dbReference type="HOGENOM" id="CLU_2527560_0_0_1"/>
<organism evidence="1">
    <name type="scientific">Fusarium oxysporum f. sp. conglutinans race 2 54008</name>
    <dbReference type="NCBI Taxonomy" id="1089457"/>
    <lineage>
        <taxon>Eukaryota</taxon>
        <taxon>Fungi</taxon>
        <taxon>Dikarya</taxon>
        <taxon>Ascomycota</taxon>
        <taxon>Pezizomycotina</taxon>
        <taxon>Sordariomycetes</taxon>
        <taxon>Hypocreomycetidae</taxon>
        <taxon>Hypocreales</taxon>
        <taxon>Nectriaceae</taxon>
        <taxon>Fusarium</taxon>
        <taxon>Fusarium oxysporum species complex</taxon>
    </lineage>
</organism>
<protein>
    <submittedName>
        <fullName evidence="1">Uncharacterized protein</fullName>
    </submittedName>
</protein>
<reference evidence="1" key="1">
    <citation type="submission" date="2011-11" db="EMBL/GenBank/DDBJ databases">
        <title>The Genome Sequence of Fusarium oxysporum PHW808.</title>
        <authorList>
            <consortium name="The Broad Institute Genome Sequencing Platform"/>
            <person name="Ma L.-J."/>
            <person name="Gale L.R."/>
            <person name="Schwartz D.C."/>
            <person name="Zhou S."/>
            <person name="Corby-Kistler H."/>
            <person name="Young S.K."/>
            <person name="Zeng Q."/>
            <person name="Gargeya S."/>
            <person name="Fitzgerald M."/>
            <person name="Haas B."/>
            <person name="Abouelleil A."/>
            <person name="Alvarado L."/>
            <person name="Arachchi H.M."/>
            <person name="Berlin A."/>
            <person name="Brown A."/>
            <person name="Chapman S.B."/>
            <person name="Chen Z."/>
            <person name="Dunbar C."/>
            <person name="Freedman E."/>
            <person name="Gearin G."/>
            <person name="Goldberg J."/>
            <person name="Griggs A."/>
            <person name="Gujja S."/>
            <person name="Heiman D."/>
            <person name="Howarth C."/>
            <person name="Larson L."/>
            <person name="Lui A."/>
            <person name="MacDonald P.J.P."/>
            <person name="Montmayeur A."/>
            <person name="Murphy C."/>
            <person name="Neiman D."/>
            <person name="Pearson M."/>
            <person name="Priest M."/>
            <person name="Roberts A."/>
            <person name="Saif S."/>
            <person name="Shea T."/>
            <person name="Shenoy N."/>
            <person name="Sisk P."/>
            <person name="Stolte C."/>
            <person name="Sykes S."/>
            <person name="Wortman J."/>
            <person name="Nusbaum C."/>
            <person name="Birren B."/>
        </authorList>
    </citation>
    <scope>NUCLEOTIDE SEQUENCE [LARGE SCALE GENOMIC DNA]</scope>
    <source>
        <strain evidence="1">54008</strain>
    </source>
</reference>
<dbReference type="AlphaFoldDB" id="X0HRZ9"/>
<evidence type="ECO:0000313" key="1">
    <source>
        <dbReference type="EMBL" id="EXL63959.1"/>
    </source>
</evidence>
<gene>
    <name evidence="1" type="ORF">FOPG_19771</name>
</gene>
<accession>X0HRZ9</accession>
<proteinExistence type="predicted"/>
<dbReference type="EMBL" id="KK034523">
    <property type="protein sequence ID" value="EXL63959.1"/>
    <property type="molecule type" value="Genomic_DNA"/>
</dbReference>
<sequence>MHRPMPSTATLLPAISLRLVNLNSIFRLCSRNLTPDLRPIPLLCRTNEVATTMIAVHYTGKNRMAQIPTMPTTVDSLLLQDLHCQMATQATVTSPVVFMSTP</sequence>
<reference evidence="1" key="2">
    <citation type="submission" date="2014-03" db="EMBL/GenBank/DDBJ databases">
        <title>The Genome Annotation of Fusarium oxysporum PHW808.</title>
        <authorList>
            <consortium name="The Broad Institute Genomics Platform"/>
            <person name="Ma L.-J."/>
            <person name="Corby-Kistler H."/>
            <person name="Broz K."/>
            <person name="Gale L.R."/>
            <person name="Jonkers W."/>
            <person name="O'Donnell K."/>
            <person name="Ploetz R."/>
            <person name="Steinberg C."/>
            <person name="Schwartz D.C."/>
            <person name="VanEtten H."/>
            <person name="Zhou S."/>
            <person name="Young S.K."/>
            <person name="Zeng Q."/>
            <person name="Gargeya S."/>
            <person name="Fitzgerald M."/>
            <person name="Abouelleil A."/>
            <person name="Alvarado L."/>
            <person name="Chapman S.B."/>
            <person name="Gainer-Dewar J."/>
            <person name="Goldberg J."/>
            <person name="Griggs A."/>
            <person name="Gujja S."/>
            <person name="Hansen M."/>
            <person name="Howarth C."/>
            <person name="Imamovic A."/>
            <person name="Ireland A."/>
            <person name="Larimer J."/>
            <person name="McCowan C."/>
            <person name="Murphy C."/>
            <person name="Pearson M."/>
            <person name="Poon T.W."/>
            <person name="Priest M."/>
            <person name="Roberts A."/>
            <person name="Saif S."/>
            <person name="Shea T."/>
            <person name="Sykes S."/>
            <person name="Wortman J."/>
            <person name="Nusbaum C."/>
            <person name="Birren B."/>
        </authorList>
    </citation>
    <scope>NUCLEOTIDE SEQUENCE</scope>
    <source>
        <strain evidence="1">54008</strain>
    </source>
</reference>
<dbReference type="Proteomes" id="UP000030676">
    <property type="component" value="Unassembled WGS sequence"/>
</dbReference>
<name>X0HRZ9_FUSOX</name>